<organism evidence="1 2">
    <name type="scientific">Arachis hypogaea</name>
    <name type="common">Peanut</name>
    <dbReference type="NCBI Taxonomy" id="3818"/>
    <lineage>
        <taxon>Eukaryota</taxon>
        <taxon>Viridiplantae</taxon>
        <taxon>Streptophyta</taxon>
        <taxon>Embryophyta</taxon>
        <taxon>Tracheophyta</taxon>
        <taxon>Spermatophyta</taxon>
        <taxon>Magnoliopsida</taxon>
        <taxon>eudicotyledons</taxon>
        <taxon>Gunneridae</taxon>
        <taxon>Pentapetalae</taxon>
        <taxon>rosids</taxon>
        <taxon>fabids</taxon>
        <taxon>Fabales</taxon>
        <taxon>Fabaceae</taxon>
        <taxon>Papilionoideae</taxon>
        <taxon>50 kb inversion clade</taxon>
        <taxon>dalbergioids sensu lato</taxon>
        <taxon>Dalbergieae</taxon>
        <taxon>Pterocarpus clade</taxon>
        <taxon>Arachis</taxon>
    </lineage>
</organism>
<sequence>MDVPPFMRSLDLDAMHAPEFPEYANIGVADIEDEEFRIKMEYSSRKSIIVAIRSYTISRRVDYVVYEFEPQAFYAKCKNYGRGYD</sequence>
<dbReference type="AlphaFoldDB" id="A0A445DTL8"/>
<evidence type="ECO:0000313" key="1">
    <source>
        <dbReference type="EMBL" id="RYR66506.1"/>
    </source>
</evidence>
<protein>
    <recommendedName>
        <fullName evidence="3">Transposase MuDR plant domain-containing protein</fullName>
    </recommendedName>
</protein>
<comment type="caution">
    <text evidence="1">The sequence shown here is derived from an EMBL/GenBank/DDBJ whole genome shotgun (WGS) entry which is preliminary data.</text>
</comment>
<evidence type="ECO:0008006" key="3">
    <source>
        <dbReference type="Google" id="ProtNLM"/>
    </source>
</evidence>
<evidence type="ECO:0000313" key="2">
    <source>
        <dbReference type="Proteomes" id="UP000289738"/>
    </source>
</evidence>
<name>A0A445DTL8_ARAHY</name>
<reference evidence="1 2" key="1">
    <citation type="submission" date="2019-01" db="EMBL/GenBank/DDBJ databases">
        <title>Sequencing of cultivated peanut Arachis hypogaea provides insights into genome evolution and oil improvement.</title>
        <authorList>
            <person name="Chen X."/>
        </authorList>
    </citation>
    <scope>NUCLEOTIDE SEQUENCE [LARGE SCALE GENOMIC DNA]</scope>
    <source>
        <strain evidence="2">cv. Fuhuasheng</strain>
        <tissue evidence="1">Leaves</tissue>
    </source>
</reference>
<proteinExistence type="predicted"/>
<dbReference type="EMBL" id="SDMP01000003">
    <property type="protein sequence ID" value="RYR66506.1"/>
    <property type="molecule type" value="Genomic_DNA"/>
</dbReference>
<dbReference type="Proteomes" id="UP000289738">
    <property type="component" value="Chromosome A03"/>
</dbReference>
<gene>
    <name evidence="1" type="ORF">Ahy_A03g012519</name>
</gene>
<accession>A0A445DTL8</accession>
<keyword evidence="2" id="KW-1185">Reference proteome</keyword>